<keyword evidence="4" id="KW-0614">Plasmid</keyword>
<dbReference type="Gene3D" id="3.10.350.10">
    <property type="entry name" value="LysM domain"/>
    <property type="match status" value="1"/>
</dbReference>
<dbReference type="AlphaFoldDB" id="A0A517D8D5"/>
<dbReference type="Gene3D" id="3.40.33.10">
    <property type="entry name" value="CAP"/>
    <property type="match status" value="1"/>
</dbReference>
<dbReference type="Proteomes" id="UP000316394">
    <property type="component" value="Plasmid unnamed"/>
</dbReference>
<organism evidence="4 5">
    <name type="scientific">Limosilactobacillus reuteri</name>
    <name type="common">Lactobacillus reuteri</name>
    <dbReference type="NCBI Taxonomy" id="1598"/>
    <lineage>
        <taxon>Bacteria</taxon>
        <taxon>Bacillati</taxon>
        <taxon>Bacillota</taxon>
        <taxon>Bacilli</taxon>
        <taxon>Lactobacillales</taxon>
        <taxon>Lactobacillaceae</taxon>
        <taxon>Limosilactobacillus</taxon>
    </lineage>
</organism>
<dbReference type="InterPro" id="IPR018392">
    <property type="entry name" value="LysM"/>
</dbReference>
<proteinExistence type="predicted"/>
<reference evidence="4 5" key="1">
    <citation type="submission" date="2019-07" db="EMBL/GenBank/DDBJ databases">
        <title>Gastrointestinal microbiota of Peromyscus leucopus, the white-footed mouse.</title>
        <authorList>
            <person name="Milovic A."/>
            <person name="Bassam K."/>
            <person name="Barbour A.G."/>
        </authorList>
    </citation>
    <scope>NUCLEOTIDE SEQUENCE [LARGE SCALE GENOMIC DNA]</scope>
    <source>
        <strain evidence="4 5">LL7</strain>
        <plasmid evidence="4 5">unnamed</plasmid>
    </source>
</reference>
<feature type="domain" description="LysM" evidence="3">
    <location>
        <begin position="52"/>
        <end position="96"/>
    </location>
</feature>
<sequence length="550" mass="56519">MENKKTILKVATGTALGAAVLSTGVLLSSNTVHASTWHANTPNEIQIVQGQKEYTVKSGDTLWAISIKTNIKVDTLAKASGITNPNEIQIGQKIILDGNHMMVKDSDGKTIGMKTLHPSDKVVQSQDYGTPVKTASVEQVTQETSTSSIAPNTDATTSTSNSTTNVATSSTDNGNSNQGSATTPSTDNGSSDQGTTTTPSTDNGSSDQGSTTTPSTDNGSSDQGSTTTPSTDNGSSDQGSTTTPSTDNGNSDQGSTTTPNTDNGSSDQGSTTTPSTDSGSSDQGSTTTPSTDNGSSDQGSTTTPSTDNDSSSNQGSTTTPSTDNGNSDQGSTMTPSTDNGSSDQGSTTTPSTDNGSSDQGSTTTPSTDNGSSDQGSTTTPSTDNGNQTTTDSLYTDPSDTSSFLNEEGLKQAENDFIALLNQMREEKGLNALQNGSHMQADAEVRGEENAKSFETTGDFDKHVRPDGSSGVTAITGTGWKGEVEAMKFLVNDGGNTPEDVASVMLKDLASDEAHYDILMDKDFQWVGVSIKSVVTKTGSKIYALVADFLG</sequence>
<evidence type="ECO:0000256" key="2">
    <source>
        <dbReference type="SAM" id="SignalP"/>
    </source>
</evidence>
<evidence type="ECO:0000313" key="4">
    <source>
        <dbReference type="EMBL" id="QDR73606.1"/>
    </source>
</evidence>
<evidence type="ECO:0000256" key="1">
    <source>
        <dbReference type="SAM" id="MobiDB-lite"/>
    </source>
</evidence>
<dbReference type="SMART" id="SM00257">
    <property type="entry name" value="LysM"/>
    <property type="match status" value="1"/>
</dbReference>
<geneLocation type="plasmid" evidence="4 5">
    <name>unnamed</name>
</geneLocation>
<feature type="compositionally biased region" description="Low complexity" evidence="1">
    <location>
        <begin position="300"/>
        <end position="313"/>
    </location>
</feature>
<dbReference type="InterPro" id="IPR036779">
    <property type="entry name" value="LysM_dom_sf"/>
</dbReference>
<evidence type="ECO:0000313" key="5">
    <source>
        <dbReference type="Proteomes" id="UP000316394"/>
    </source>
</evidence>
<feature type="compositionally biased region" description="Polar residues" evidence="1">
    <location>
        <begin position="136"/>
        <end position="151"/>
    </location>
</feature>
<dbReference type="RefSeq" id="WP_144227930.1">
    <property type="nucleotide sequence ID" value="NZ_CP041677.1"/>
</dbReference>
<feature type="compositionally biased region" description="Low complexity" evidence="1">
    <location>
        <begin position="264"/>
        <end position="292"/>
    </location>
</feature>
<protein>
    <submittedName>
        <fullName evidence="4">LysM peptidoglycan-binding domain-containing protein</fullName>
    </submittedName>
</protein>
<feature type="region of interest" description="Disordered" evidence="1">
    <location>
        <begin position="122"/>
        <end position="403"/>
    </location>
</feature>
<feature type="compositionally biased region" description="Polar residues" evidence="1">
    <location>
        <begin position="314"/>
        <end position="403"/>
    </location>
</feature>
<accession>A0A517D8D5</accession>
<feature type="signal peptide" evidence="2">
    <location>
        <begin position="1"/>
        <end position="34"/>
    </location>
</feature>
<feature type="compositionally biased region" description="Polar residues" evidence="1">
    <location>
        <begin position="174"/>
        <end position="263"/>
    </location>
</feature>
<name>A0A517D8D5_LIMRT</name>
<dbReference type="PROSITE" id="PS51782">
    <property type="entry name" value="LYSM"/>
    <property type="match status" value="1"/>
</dbReference>
<feature type="chain" id="PRO_5021730598" evidence="2">
    <location>
        <begin position="35"/>
        <end position="550"/>
    </location>
</feature>
<dbReference type="Pfam" id="PF01476">
    <property type="entry name" value="LysM"/>
    <property type="match status" value="1"/>
</dbReference>
<dbReference type="InterPro" id="IPR035940">
    <property type="entry name" value="CAP_sf"/>
</dbReference>
<dbReference type="CDD" id="cd00118">
    <property type="entry name" value="LysM"/>
    <property type="match status" value="1"/>
</dbReference>
<keyword evidence="2" id="KW-0732">Signal</keyword>
<dbReference type="EMBL" id="CP041677">
    <property type="protein sequence ID" value="QDR73606.1"/>
    <property type="molecule type" value="Genomic_DNA"/>
</dbReference>
<feature type="region of interest" description="Disordered" evidence="1">
    <location>
        <begin position="437"/>
        <end position="468"/>
    </location>
</feature>
<gene>
    <name evidence="4" type="ORF">FOD75_10945</name>
</gene>
<feature type="compositionally biased region" description="Low complexity" evidence="1">
    <location>
        <begin position="152"/>
        <end position="173"/>
    </location>
</feature>
<dbReference type="SUPFAM" id="SSF54106">
    <property type="entry name" value="LysM domain"/>
    <property type="match status" value="1"/>
</dbReference>
<feature type="compositionally biased region" description="Basic and acidic residues" evidence="1">
    <location>
        <begin position="440"/>
        <end position="451"/>
    </location>
</feature>
<evidence type="ECO:0000259" key="3">
    <source>
        <dbReference type="PROSITE" id="PS51782"/>
    </source>
</evidence>